<evidence type="ECO:0000256" key="2">
    <source>
        <dbReference type="ARBA" id="ARBA00010544"/>
    </source>
</evidence>
<dbReference type="AlphaFoldDB" id="A0A6J7AHU5"/>
<keyword evidence="4 6" id="KW-1133">Transmembrane helix</keyword>
<dbReference type="GO" id="GO:0015232">
    <property type="term" value="F:heme transmembrane transporter activity"/>
    <property type="evidence" value="ECO:0007669"/>
    <property type="project" value="InterPro"/>
</dbReference>
<feature type="transmembrane region" description="Helical" evidence="6">
    <location>
        <begin position="130"/>
        <end position="150"/>
    </location>
</feature>
<comment type="subcellular location">
    <subcellularLocation>
        <location evidence="1">Membrane</location>
        <topology evidence="1">Multi-pass membrane protein</topology>
    </subcellularLocation>
</comment>
<evidence type="ECO:0000256" key="5">
    <source>
        <dbReference type="ARBA" id="ARBA00023136"/>
    </source>
</evidence>
<evidence type="ECO:0000256" key="6">
    <source>
        <dbReference type="SAM" id="Phobius"/>
    </source>
</evidence>
<feature type="transmembrane region" description="Helical" evidence="6">
    <location>
        <begin position="194"/>
        <end position="218"/>
    </location>
</feature>
<evidence type="ECO:0000256" key="1">
    <source>
        <dbReference type="ARBA" id="ARBA00004141"/>
    </source>
</evidence>
<dbReference type="Pfam" id="PF03379">
    <property type="entry name" value="CcmB"/>
    <property type="match status" value="1"/>
</dbReference>
<dbReference type="GO" id="GO:0016020">
    <property type="term" value="C:membrane"/>
    <property type="evidence" value="ECO:0007669"/>
    <property type="project" value="UniProtKB-SubCell"/>
</dbReference>
<keyword evidence="3 6" id="KW-0812">Transmembrane</keyword>
<dbReference type="EMBL" id="CAFABE010000073">
    <property type="protein sequence ID" value="CAB4832454.1"/>
    <property type="molecule type" value="Genomic_DNA"/>
</dbReference>
<keyword evidence="5 6" id="KW-0472">Membrane</keyword>
<organism evidence="7">
    <name type="scientific">freshwater metagenome</name>
    <dbReference type="NCBI Taxonomy" id="449393"/>
    <lineage>
        <taxon>unclassified sequences</taxon>
        <taxon>metagenomes</taxon>
        <taxon>ecological metagenomes</taxon>
    </lineage>
</organism>
<protein>
    <submittedName>
        <fullName evidence="7">Unannotated protein</fullName>
    </submittedName>
</protein>
<dbReference type="GO" id="GO:0017004">
    <property type="term" value="P:cytochrome complex assembly"/>
    <property type="evidence" value="ECO:0007669"/>
    <property type="project" value="InterPro"/>
</dbReference>
<dbReference type="PRINTS" id="PR01414">
    <property type="entry name" value="CCMBBIOGNSIS"/>
</dbReference>
<comment type="similarity">
    <text evidence="2">Belongs to the CcmB/CycW/HelB family.</text>
</comment>
<feature type="transmembrane region" description="Helical" evidence="6">
    <location>
        <begin position="162"/>
        <end position="182"/>
    </location>
</feature>
<dbReference type="EMBL" id="CAFBPM010000003">
    <property type="protein sequence ID" value="CAB5012998.1"/>
    <property type="molecule type" value="Genomic_DNA"/>
</dbReference>
<accession>A0A6J7AHU5</accession>
<dbReference type="InterPro" id="IPR003544">
    <property type="entry name" value="Cyt_c_biogenesis_CcmB"/>
</dbReference>
<evidence type="ECO:0000256" key="4">
    <source>
        <dbReference type="ARBA" id="ARBA00022989"/>
    </source>
</evidence>
<reference evidence="7" key="1">
    <citation type="submission" date="2020-05" db="EMBL/GenBank/DDBJ databases">
        <authorList>
            <person name="Chiriac C."/>
            <person name="Salcher M."/>
            <person name="Ghai R."/>
            <person name="Kavagutti S V."/>
        </authorList>
    </citation>
    <scope>NUCLEOTIDE SEQUENCE</scope>
</reference>
<dbReference type="EMBL" id="CAFBLT010000001">
    <property type="protein sequence ID" value="CAB4868306.1"/>
    <property type="molecule type" value="Genomic_DNA"/>
</dbReference>
<feature type="transmembrane region" description="Helical" evidence="6">
    <location>
        <begin position="106"/>
        <end position="124"/>
    </location>
</feature>
<evidence type="ECO:0000256" key="3">
    <source>
        <dbReference type="ARBA" id="ARBA00022692"/>
    </source>
</evidence>
<name>A0A6J7AHU5_9ZZZZ</name>
<proteinExistence type="inferred from homology"/>
<evidence type="ECO:0000313" key="7">
    <source>
        <dbReference type="EMBL" id="CAB4832454.1"/>
    </source>
</evidence>
<feature type="transmembrane region" description="Helical" evidence="6">
    <location>
        <begin position="48"/>
        <end position="68"/>
    </location>
</feature>
<gene>
    <name evidence="7" type="ORF">UFOPK3164_01335</name>
    <name evidence="8" type="ORF">UFOPK3427_00631</name>
    <name evidence="9" type="ORF">UFOPK4112_00426</name>
</gene>
<evidence type="ECO:0000313" key="8">
    <source>
        <dbReference type="EMBL" id="CAB4868306.1"/>
    </source>
</evidence>
<sequence>MWRDAWLVAGRDLRIEARSRVALWQVLPFAILVLFLFAFSFGPQRSQLANSAPGLFWLALLFSTVLFAQRSRALEGSPATRESTRLLGLDPAGVFLGKMMALSVELVLLEILLILGVIFLFHVVVVSWLILVSSCLLAALGLSAVSVLYGALSGESRMRATLLPVLMLPIAAPVLIAGVRSFQAALEHGAGLGGRWVGVLAVFSVVYSALGIGLYGALEEN</sequence>
<evidence type="ECO:0000313" key="9">
    <source>
        <dbReference type="EMBL" id="CAB5012998.1"/>
    </source>
</evidence>
<feature type="transmembrane region" description="Helical" evidence="6">
    <location>
        <begin position="21"/>
        <end position="42"/>
    </location>
</feature>